<feature type="zinc finger region" description="C4-type" evidence="12">
    <location>
        <begin position="303"/>
        <end position="320"/>
    </location>
</feature>
<feature type="domain" description="C2H2-type" evidence="13">
    <location>
        <begin position="442"/>
        <end position="462"/>
    </location>
</feature>
<dbReference type="InterPro" id="IPR046349">
    <property type="entry name" value="C1-like_sf"/>
</dbReference>
<dbReference type="PANTHER" id="PTHR12695">
    <property type="entry name" value="GENERAL TRANSCRIPTION FACTOR IIH SUBUNIT 2"/>
    <property type="match status" value="1"/>
</dbReference>
<dbReference type="InterPro" id="IPR013083">
    <property type="entry name" value="Znf_RING/FYVE/PHD"/>
</dbReference>
<evidence type="ECO:0000259" key="13">
    <source>
        <dbReference type="PROSITE" id="PS00028"/>
    </source>
</evidence>
<dbReference type="Gene3D" id="3.30.40.10">
    <property type="entry name" value="Zinc/RING finger domain, C3HC4 (zinc finger)"/>
    <property type="match status" value="1"/>
</dbReference>
<dbReference type="GO" id="GO:0006289">
    <property type="term" value="P:nucleotide-excision repair"/>
    <property type="evidence" value="ECO:0007669"/>
    <property type="project" value="UniProtKB-UniRule"/>
</dbReference>
<comment type="subcellular location">
    <subcellularLocation>
        <location evidence="1 11">Nucleus</location>
    </subcellularLocation>
</comment>
<dbReference type="Proteomes" id="UP000247498">
    <property type="component" value="Unassembled WGS sequence"/>
</dbReference>
<keyword evidence="15" id="KW-1185">Reference proteome</keyword>
<comment type="caution">
    <text evidence="14">The sequence shown here is derived from an EMBL/GenBank/DDBJ whole genome shotgun (WGS) entry which is preliminary data.</text>
</comment>
<evidence type="ECO:0000256" key="10">
    <source>
        <dbReference type="ARBA" id="ARBA00023242"/>
    </source>
</evidence>
<protein>
    <recommendedName>
        <fullName evidence="11">General transcription factor IIH subunit</fullName>
    </recommendedName>
</protein>
<evidence type="ECO:0000256" key="2">
    <source>
        <dbReference type="ARBA" id="ARBA00006092"/>
    </source>
</evidence>
<evidence type="ECO:0000256" key="11">
    <source>
        <dbReference type="PIRNR" id="PIRNR015919"/>
    </source>
</evidence>
<comment type="similarity">
    <text evidence="2 11">Belongs to the GTF2H2 family.</text>
</comment>
<dbReference type="InterPro" id="IPR036465">
    <property type="entry name" value="vWFA_dom_sf"/>
</dbReference>
<keyword evidence="3 11" id="KW-0479">Metal-binding</keyword>
<dbReference type="InterPro" id="IPR007198">
    <property type="entry name" value="Ssl1-like"/>
</dbReference>
<evidence type="ECO:0000256" key="7">
    <source>
        <dbReference type="ARBA" id="ARBA00023015"/>
    </source>
</evidence>
<name>A0A2V0NPK1_9CHLO</name>
<reference evidence="14 15" key="1">
    <citation type="journal article" date="2018" name="Sci. Rep.">
        <title>Raphidocelis subcapitata (=Pseudokirchneriella subcapitata) provides an insight into genome evolution and environmental adaptations in the Sphaeropleales.</title>
        <authorList>
            <person name="Suzuki S."/>
            <person name="Yamaguchi H."/>
            <person name="Nakajima N."/>
            <person name="Kawachi M."/>
        </authorList>
    </citation>
    <scope>NUCLEOTIDE SEQUENCE [LARGE SCALE GENOMIC DNA]</scope>
    <source>
        <strain evidence="14 15">NIES-35</strain>
    </source>
</reference>
<dbReference type="FunFam" id="3.40.50.410:FF:000015">
    <property type="entry name" value="General transcription factor IIH subunit 2"/>
    <property type="match status" value="1"/>
</dbReference>
<dbReference type="PROSITE" id="PS00028">
    <property type="entry name" value="ZINC_FINGER_C2H2_1"/>
    <property type="match status" value="1"/>
</dbReference>
<sequence length="472" mass="49338">MATYYIAGHIAGELIDDDDDPGEDRSYEAFERRYAGDHSWERLQEDAQGRLRPVDPTAELRARRQRITSAARSARVRKGMIRYVLLVIDLSKAAAVMDMRPSRLSIMTGAAKAFIRAFFDQNPLSQLGVVVMRNGVAARLTELSGSPEAQIAQLNAAMATGGEASLQNALELCVEALRPVPPYGTREVLALVAAIASVDPGDVRAAIRAAADAKIRVSVVGVAAEVHILRRATEETGGAYGVALSEQHLAEQLLSHAAPPPAPPGAAAAELVRMGFPQRAPEDPAAAVFVGENPELLAGGYTCPRCKARTGELPCRCHVCGLTLISSPHLARSYHHLFPVEPFEEVGEEEVQELAEAAAAASEAADAAEASASAAGGAAGGGGAPNGGPAADGGGGGAAAAGWGAPWREAAAALYCYGCLRPLAPDPDGGDGDDAATMVLRCGACRQLFCFECDVYIHESLHNCPSCLLRSR</sequence>
<dbReference type="PANTHER" id="PTHR12695:SF2">
    <property type="entry name" value="GENERAL TRANSCRIPTION FACTOR IIH SUBUNIT 2-RELATED"/>
    <property type="match status" value="1"/>
</dbReference>
<keyword evidence="9" id="KW-0234">DNA repair</keyword>
<dbReference type="SUPFAM" id="SSF57889">
    <property type="entry name" value="Cysteine-rich domain"/>
    <property type="match status" value="1"/>
</dbReference>
<organism evidence="14 15">
    <name type="scientific">Raphidocelis subcapitata</name>
    <dbReference type="NCBI Taxonomy" id="307507"/>
    <lineage>
        <taxon>Eukaryota</taxon>
        <taxon>Viridiplantae</taxon>
        <taxon>Chlorophyta</taxon>
        <taxon>core chlorophytes</taxon>
        <taxon>Chlorophyceae</taxon>
        <taxon>CS clade</taxon>
        <taxon>Sphaeropleales</taxon>
        <taxon>Selenastraceae</taxon>
        <taxon>Raphidocelis</taxon>
    </lineage>
</organism>
<dbReference type="InterPro" id="IPR013087">
    <property type="entry name" value="Znf_C2H2_type"/>
</dbReference>
<evidence type="ECO:0000256" key="5">
    <source>
        <dbReference type="ARBA" id="ARBA00022771"/>
    </source>
</evidence>
<dbReference type="InParanoid" id="A0A2V0NPK1"/>
<evidence type="ECO:0000256" key="6">
    <source>
        <dbReference type="ARBA" id="ARBA00022833"/>
    </source>
</evidence>
<dbReference type="GO" id="GO:0008270">
    <property type="term" value="F:zinc ion binding"/>
    <property type="evidence" value="ECO:0007669"/>
    <property type="project" value="UniProtKB-UniRule"/>
</dbReference>
<dbReference type="GO" id="GO:0006357">
    <property type="term" value="P:regulation of transcription by RNA polymerase II"/>
    <property type="evidence" value="ECO:0007669"/>
    <property type="project" value="TreeGrafter"/>
</dbReference>
<keyword evidence="7 11" id="KW-0805">Transcription regulation</keyword>
<dbReference type="AlphaFoldDB" id="A0A2V0NPK1"/>
<dbReference type="InterPro" id="IPR002035">
    <property type="entry name" value="VWF_A"/>
</dbReference>
<gene>
    <name evidence="14" type="ORF">Rsub_01916</name>
</gene>
<dbReference type="GO" id="GO:0005675">
    <property type="term" value="C:transcription factor TFIIH holo complex"/>
    <property type="evidence" value="ECO:0007669"/>
    <property type="project" value="UniProtKB-UniRule"/>
</dbReference>
<dbReference type="OrthoDB" id="284275at2759"/>
<dbReference type="Pfam" id="PF04056">
    <property type="entry name" value="Ssl1"/>
    <property type="match status" value="1"/>
</dbReference>
<evidence type="ECO:0000313" key="15">
    <source>
        <dbReference type="Proteomes" id="UP000247498"/>
    </source>
</evidence>
<keyword evidence="6 11" id="KW-0862">Zinc</keyword>
<dbReference type="PIRSF" id="PIRSF015919">
    <property type="entry name" value="TFIIH_SSL1"/>
    <property type="match status" value="1"/>
</dbReference>
<dbReference type="GO" id="GO:0006351">
    <property type="term" value="P:DNA-templated transcription"/>
    <property type="evidence" value="ECO:0007669"/>
    <property type="project" value="InterPro"/>
</dbReference>
<evidence type="ECO:0000256" key="12">
    <source>
        <dbReference type="PIRSR" id="PIRSR015919-1"/>
    </source>
</evidence>
<dbReference type="NCBIfam" id="TIGR00622">
    <property type="entry name" value="ssl1"/>
    <property type="match status" value="2"/>
</dbReference>
<dbReference type="Gene3D" id="3.40.50.410">
    <property type="entry name" value="von Willebrand factor, type A domain"/>
    <property type="match status" value="1"/>
</dbReference>
<dbReference type="InterPro" id="IPR012170">
    <property type="entry name" value="TFIIH_SSL1/p44"/>
</dbReference>
<dbReference type="FunCoup" id="A0A2V0NPK1">
    <property type="interactions" value="1856"/>
</dbReference>
<keyword evidence="8 11" id="KW-0804">Transcription</keyword>
<keyword evidence="5" id="KW-0863">Zinc-finger</keyword>
<dbReference type="InterPro" id="IPR004595">
    <property type="entry name" value="TFIIH_C1-like_dom"/>
</dbReference>
<keyword evidence="4" id="KW-0227">DNA damage</keyword>
<evidence type="ECO:0000256" key="1">
    <source>
        <dbReference type="ARBA" id="ARBA00004123"/>
    </source>
</evidence>
<evidence type="ECO:0000313" key="14">
    <source>
        <dbReference type="EMBL" id="GBF89199.1"/>
    </source>
</evidence>
<dbReference type="GO" id="GO:0000439">
    <property type="term" value="C:transcription factor TFIIH core complex"/>
    <property type="evidence" value="ECO:0007669"/>
    <property type="project" value="InterPro"/>
</dbReference>
<dbReference type="Pfam" id="PF07975">
    <property type="entry name" value="C1_4"/>
    <property type="match status" value="1"/>
</dbReference>
<evidence type="ECO:0000256" key="8">
    <source>
        <dbReference type="ARBA" id="ARBA00023163"/>
    </source>
</evidence>
<proteinExistence type="inferred from homology"/>
<evidence type="ECO:0000256" key="4">
    <source>
        <dbReference type="ARBA" id="ARBA00022763"/>
    </source>
</evidence>
<dbReference type="SUPFAM" id="SSF53300">
    <property type="entry name" value="vWA-like"/>
    <property type="match status" value="1"/>
</dbReference>
<evidence type="ECO:0000256" key="9">
    <source>
        <dbReference type="ARBA" id="ARBA00023204"/>
    </source>
</evidence>
<dbReference type="SMART" id="SM00327">
    <property type="entry name" value="VWA"/>
    <property type="match status" value="1"/>
</dbReference>
<dbReference type="EMBL" id="BDRX01000008">
    <property type="protein sequence ID" value="GBF89199.1"/>
    <property type="molecule type" value="Genomic_DNA"/>
</dbReference>
<dbReference type="STRING" id="307507.A0A2V0NPK1"/>
<keyword evidence="10 11" id="KW-0539">Nucleus</keyword>
<dbReference type="SMART" id="SM01047">
    <property type="entry name" value="C1_4"/>
    <property type="match status" value="1"/>
</dbReference>
<evidence type="ECO:0000256" key="3">
    <source>
        <dbReference type="ARBA" id="ARBA00022723"/>
    </source>
</evidence>
<accession>A0A2V0NPK1</accession>